<sequence length="49" mass="5769">MLKKFLKKVFNGELVKEEKTEEKGLFNMDKDYEIEAIEALQFMQINSIG</sequence>
<gene>
    <name evidence="1" type="ORF">SAMN04488528_102720</name>
</gene>
<keyword evidence="2" id="KW-1185">Reference proteome</keyword>
<dbReference type="AlphaFoldDB" id="A0A1I0ZYN6"/>
<name>A0A1I0ZYN6_9CLOT</name>
<dbReference type="Proteomes" id="UP000198619">
    <property type="component" value="Unassembled WGS sequence"/>
</dbReference>
<reference evidence="1 2" key="1">
    <citation type="submission" date="2016-10" db="EMBL/GenBank/DDBJ databases">
        <authorList>
            <person name="de Groot N.N."/>
        </authorList>
    </citation>
    <scope>NUCLEOTIDE SEQUENCE [LARGE SCALE GENOMIC DNA]</scope>
    <source>
        <strain evidence="1 2">DSM 12271</strain>
    </source>
</reference>
<evidence type="ECO:0000313" key="2">
    <source>
        <dbReference type="Proteomes" id="UP000198619"/>
    </source>
</evidence>
<protein>
    <submittedName>
        <fullName evidence="1">Uncharacterized protein</fullName>
    </submittedName>
</protein>
<proteinExistence type="predicted"/>
<organism evidence="1 2">
    <name type="scientific">Clostridium frigidicarnis</name>
    <dbReference type="NCBI Taxonomy" id="84698"/>
    <lineage>
        <taxon>Bacteria</taxon>
        <taxon>Bacillati</taxon>
        <taxon>Bacillota</taxon>
        <taxon>Clostridia</taxon>
        <taxon>Eubacteriales</taxon>
        <taxon>Clostridiaceae</taxon>
        <taxon>Clostridium</taxon>
    </lineage>
</organism>
<dbReference type="EMBL" id="FOKI01000027">
    <property type="protein sequence ID" value="SFB30482.1"/>
    <property type="molecule type" value="Genomic_DNA"/>
</dbReference>
<evidence type="ECO:0000313" key="1">
    <source>
        <dbReference type="EMBL" id="SFB30482.1"/>
    </source>
</evidence>
<dbReference type="RefSeq" id="WP_177199435.1">
    <property type="nucleotide sequence ID" value="NZ_FOKI01000027.1"/>
</dbReference>
<accession>A0A1I0ZYN6</accession>